<comment type="caution">
    <text evidence="7">The sequence shown here is derived from an EMBL/GenBank/DDBJ whole genome shotgun (WGS) entry which is preliminary data.</text>
</comment>
<proteinExistence type="inferred from homology"/>
<dbReference type="SMART" id="SM00382">
    <property type="entry name" value="AAA"/>
    <property type="match status" value="1"/>
</dbReference>
<evidence type="ECO:0000256" key="4">
    <source>
        <dbReference type="ARBA" id="ARBA00022840"/>
    </source>
</evidence>
<evidence type="ECO:0000256" key="3">
    <source>
        <dbReference type="ARBA" id="ARBA00022741"/>
    </source>
</evidence>
<comment type="similarity">
    <text evidence="1">Belongs to the ABC transporter superfamily.</text>
</comment>
<evidence type="ECO:0000313" key="8">
    <source>
        <dbReference type="Proteomes" id="UP001589867"/>
    </source>
</evidence>
<organism evidence="7 8">
    <name type="scientific">Phytohabitans kaempferiae</name>
    <dbReference type="NCBI Taxonomy" id="1620943"/>
    <lineage>
        <taxon>Bacteria</taxon>
        <taxon>Bacillati</taxon>
        <taxon>Actinomycetota</taxon>
        <taxon>Actinomycetes</taxon>
        <taxon>Micromonosporales</taxon>
        <taxon>Micromonosporaceae</taxon>
    </lineage>
</organism>
<keyword evidence="3" id="KW-0547">Nucleotide-binding</keyword>
<dbReference type="Pfam" id="PF00005">
    <property type="entry name" value="ABC_tran"/>
    <property type="match status" value="1"/>
</dbReference>
<accession>A0ABV6MA50</accession>
<dbReference type="RefSeq" id="WP_377255913.1">
    <property type="nucleotide sequence ID" value="NZ_JBHLUH010000060.1"/>
</dbReference>
<dbReference type="PANTHER" id="PTHR43820:SF4">
    <property type="entry name" value="HIGH-AFFINITY BRANCHED-CHAIN AMINO ACID TRANSPORT ATP-BINDING PROTEIN LIVF"/>
    <property type="match status" value="1"/>
</dbReference>
<sequence length="239" mass="25338">MSALRLSDVTASYGHAKALFGVSLTLEQGETVGLLGRNGAGKSTLLKSVIAEPSVTVAGEIAIAGRSLRGLPTYRISRHGVAWVPDDRRVFTALSVRENLELAHTRNAPADQLDKVVASVPLVGRLLTRRGYELSGGEQQAVSIARALMSAPRFVLMDEPTEGLAPLIVEQLRESIARLPAEFGVGVLLAEQNFAFVAALAQRVAIVATGRMAWAGSTAELKNSPDLIDRYLSAGASQP</sequence>
<evidence type="ECO:0000259" key="6">
    <source>
        <dbReference type="PROSITE" id="PS50893"/>
    </source>
</evidence>
<keyword evidence="4 7" id="KW-0067">ATP-binding</keyword>
<dbReference type="PANTHER" id="PTHR43820">
    <property type="entry name" value="HIGH-AFFINITY BRANCHED-CHAIN AMINO ACID TRANSPORT ATP-BINDING PROTEIN LIVF"/>
    <property type="match status" value="1"/>
</dbReference>
<gene>
    <name evidence="7" type="ORF">ACFFIA_27825</name>
</gene>
<evidence type="ECO:0000256" key="5">
    <source>
        <dbReference type="ARBA" id="ARBA00022970"/>
    </source>
</evidence>
<dbReference type="PROSITE" id="PS50893">
    <property type="entry name" value="ABC_TRANSPORTER_2"/>
    <property type="match status" value="1"/>
</dbReference>
<dbReference type="SUPFAM" id="SSF52540">
    <property type="entry name" value="P-loop containing nucleoside triphosphate hydrolases"/>
    <property type="match status" value="1"/>
</dbReference>
<dbReference type="Proteomes" id="UP001589867">
    <property type="component" value="Unassembled WGS sequence"/>
</dbReference>
<evidence type="ECO:0000256" key="1">
    <source>
        <dbReference type="ARBA" id="ARBA00005417"/>
    </source>
</evidence>
<dbReference type="Gene3D" id="3.40.50.300">
    <property type="entry name" value="P-loop containing nucleotide triphosphate hydrolases"/>
    <property type="match status" value="1"/>
</dbReference>
<evidence type="ECO:0000256" key="2">
    <source>
        <dbReference type="ARBA" id="ARBA00022448"/>
    </source>
</evidence>
<feature type="domain" description="ABC transporter" evidence="6">
    <location>
        <begin position="4"/>
        <end position="234"/>
    </location>
</feature>
<dbReference type="CDD" id="cd03224">
    <property type="entry name" value="ABC_TM1139_LivF_branched"/>
    <property type="match status" value="1"/>
</dbReference>
<protein>
    <submittedName>
        <fullName evidence="7">ABC transporter ATP-binding protein</fullName>
    </submittedName>
</protein>
<keyword evidence="8" id="KW-1185">Reference proteome</keyword>
<dbReference type="InterPro" id="IPR052156">
    <property type="entry name" value="BCAA_Transport_ATP-bd_LivF"/>
</dbReference>
<dbReference type="EMBL" id="JBHLUH010000060">
    <property type="protein sequence ID" value="MFC0531459.1"/>
    <property type="molecule type" value="Genomic_DNA"/>
</dbReference>
<keyword evidence="2" id="KW-0813">Transport</keyword>
<dbReference type="GO" id="GO:0005524">
    <property type="term" value="F:ATP binding"/>
    <property type="evidence" value="ECO:0007669"/>
    <property type="project" value="UniProtKB-KW"/>
</dbReference>
<dbReference type="InterPro" id="IPR017871">
    <property type="entry name" value="ABC_transporter-like_CS"/>
</dbReference>
<name>A0ABV6MA50_9ACTN</name>
<evidence type="ECO:0000313" key="7">
    <source>
        <dbReference type="EMBL" id="MFC0531459.1"/>
    </source>
</evidence>
<reference evidence="7 8" key="1">
    <citation type="submission" date="2024-09" db="EMBL/GenBank/DDBJ databases">
        <authorList>
            <person name="Sun Q."/>
            <person name="Mori K."/>
        </authorList>
    </citation>
    <scope>NUCLEOTIDE SEQUENCE [LARGE SCALE GENOMIC DNA]</scope>
    <source>
        <strain evidence="7 8">TBRC 3947</strain>
    </source>
</reference>
<dbReference type="InterPro" id="IPR003439">
    <property type="entry name" value="ABC_transporter-like_ATP-bd"/>
</dbReference>
<keyword evidence="5" id="KW-0029">Amino-acid transport</keyword>
<dbReference type="InterPro" id="IPR027417">
    <property type="entry name" value="P-loop_NTPase"/>
</dbReference>
<dbReference type="InterPro" id="IPR003593">
    <property type="entry name" value="AAA+_ATPase"/>
</dbReference>
<dbReference type="PROSITE" id="PS00211">
    <property type="entry name" value="ABC_TRANSPORTER_1"/>
    <property type="match status" value="1"/>
</dbReference>